<dbReference type="GO" id="GO:0016874">
    <property type="term" value="F:ligase activity"/>
    <property type="evidence" value="ECO:0007669"/>
    <property type="project" value="UniProtKB-KW"/>
</dbReference>
<evidence type="ECO:0000256" key="1">
    <source>
        <dbReference type="ARBA" id="ARBA00004141"/>
    </source>
</evidence>
<comment type="subcellular location">
    <subcellularLocation>
        <location evidence="1">Membrane</location>
        <topology evidence="1">Multi-pass membrane protein</topology>
    </subcellularLocation>
</comment>
<gene>
    <name evidence="7" type="ORF">HPE56_17995</name>
</gene>
<evidence type="ECO:0000256" key="5">
    <source>
        <dbReference type="SAM" id="Phobius"/>
    </source>
</evidence>
<protein>
    <submittedName>
        <fullName evidence="7">O-antigen ligase family protein</fullName>
    </submittedName>
</protein>
<proteinExistence type="predicted"/>
<evidence type="ECO:0000259" key="6">
    <source>
        <dbReference type="Pfam" id="PF04932"/>
    </source>
</evidence>
<evidence type="ECO:0000256" key="2">
    <source>
        <dbReference type="ARBA" id="ARBA00022692"/>
    </source>
</evidence>
<organism evidence="7 8">
    <name type="scientific">Maribacter aquimaris</name>
    <dbReference type="NCBI Taxonomy" id="2737171"/>
    <lineage>
        <taxon>Bacteria</taxon>
        <taxon>Pseudomonadati</taxon>
        <taxon>Bacteroidota</taxon>
        <taxon>Flavobacteriia</taxon>
        <taxon>Flavobacteriales</taxon>
        <taxon>Flavobacteriaceae</taxon>
        <taxon>Maribacter</taxon>
    </lineage>
</organism>
<dbReference type="Proteomes" id="UP001166021">
    <property type="component" value="Unassembled WGS sequence"/>
</dbReference>
<reference evidence="7" key="1">
    <citation type="submission" date="2020-05" db="EMBL/GenBank/DDBJ databases">
        <title>The draft genome sequence of Maribacter sp. ANRC-HE7.</title>
        <authorList>
            <person name="Mu L."/>
        </authorList>
    </citation>
    <scope>NUCLEOTIDE SEQUENCE</scope>
    <source>
        <strain evidence="7">ANRC-HE7</strain>
    </source>
</reference>
<dbReference type="InterPro" id="IPR051533">
    <property type="entry name" value="WaaL-like"/>
</dbReference>
<dbReference type="RefSeq" id="WP_188245140.1">
    <property type="nucleotide sequence ID" value="NZ_JABTCF010000014.1"/>
</dbReference>
<comment type="caution">
    <text evidence="7">The sequence shown here is derived from an EMBL/GenBank/DDBJ whole genome shotgun (WGS) entry which is preliminary data.</text>
</comment>
<keyword evidence="4 5" id="KW-0472">Membrane</keyword>
<keyword evidence="3 5" id="KW-1133">Transmembrane helix</keyword>
<feature type="transmembrane region" description="Helical" evidence="5">
    <location>
        <begin position="28"/>
        <end position="44"/>
    </location>
</feature>
<dbReference type="EMBL" id="JABTCF010000014">
    <property type="protein sequence ID" value="MBD0779698.1"/>
    <property type="molecule type" value="Genomic_DNA"/>
</dbReference>
<keyword evidence="2 5" id="KW-0812">Transmembrane</keyword>
<feature type="transmembrane region" description="Helical" evidence="5">
    <location>
        <begin position="384"/>
        <end position="401"/>
    </location>
</feature>
<evidence type="ECO:0000313" key="8">
    <source>
        <dbReference type="Proteomes" id="UP001166021"/>
    </source>
</evidence>
<keyword evidence="8" id="KW-1185">Reference proteome</keyword>
<evidence type="ECO:0000256" key="3">
    <source>
        <dbReference type="ARBA" id="ARBA00022989"/>
    </source>
</evidence>
<feature type="domain" description="O-antigen ligase-related" evidence="6">
    <location>
        <begin position="172"/>
        <end position="338"/>
    </location>
</feature>
<feature type="transmembrane region" description="Helical" evidence="5">
    <location>
        <begin position="360"/>
        <end position="378"/>
    </location>
</feature>
<dbReference type="Pfam" id="PF04932">
    <property type="entry name" value="Wzy_C"/>
    <property type="match status" value="1"/>
</dbReference>
<feature type="transmembrane region" description="Helical" evidence="5">
    <location>
        <begin position="107"/>
        <end position="126"/>
    </location>
</feature>
<dbReference type="PANTHER" id="PTHR37422:SF17">
    <property type="entry name" value="O-ANTIGEN LIGASE"/>
    <property type="match status" value="1"/>
</dbReference>
<dbReference type="PANTHER" id="PTHR37422">
    <property type="entry name" value="TEICHURONIC ACID BIOSYNTHESIS PROTEIN TUAE"/>
    <property type="match status" value="1"/>
</dbReference>
<feature type="transmembrane region" description="Helical" evidence="5">
    <location>
        <begin position="138"/>
        <end position="159"/>
    </location>
</feature>
<evidence type="ECO:0000313" key="7">
    <source>
        <dbReference type="EMBL" id="MBD0779698.1"/>
    </source>
</evidence>
<feature type="transmembrane region" description="Helical" evidence="5">
    <location>
        <begin position="212"/>
        <end position="232"/>
    </location>
</feature>
<accession>A0ABR7V4K3</accession>
<feature type="transmembrane region" description="Helical" evidence="5">
    <location>
        <begin position="51"/>
        <end position="69"/>
    </location>
</feature>
<evidence type="ECO:0000256" key="4">
    <source>
        <dbReference type="ARBA" id="ARBA00023136"/>
    </source>
</evidence>
<dbReference type="InterPro" id="IPR007016">
    <property type="entry name" value="O-antigen_ligase-rel_domated"/>
</dbReference>
<sequence length="406" mass="46509">MKKKNLIVLILIFGLVGTTTNIIYVSPIPSLVALTLFSVSFLLIKRINRVIFATVLFFLASVISVLVYYPESFLEFLFYRYDGNFIISYAPLLFFPLFSYRFNIDKLLSIFLTFIVLLNFIIYVLGLGLENYSGAFKGLFYSTNAAGGFLSIICTLLIVKFQKHKNIKTLLLIFISLFLLYATKSRGSLLGLILGGGMFYLWKINKAWIIKYGILAIILVQIVILSNTYPVYEKHQFTSQTLRSYIVEKEGLISGKKMNIYLRAYQNWPRGLMCFFYSPLIGTGFGSVNDLPFKFDNGYGSLVNFNQQKTKVFSSHHAHHSYLHILGEQGILGFAIFIYLLSSIYSFLRKNAQSTFVQESLLFTFFNLIIMSFTEHRLTSPSNALPFVLIFCLYYIYVNGIKKEHA</sequence>
<keyword evidence="7" id="KW-0436">Ligase</keyword>
<feature type="transmembrane region" description="Helical" evidence="5">
    <location>
        <begin position="330"/>
        <end position="348"/>
    </location>
</feature>
<feature type="transmembrane region" description="Helical" evidence="5">
    <location>
        <begin position="81"/>
        <end position="100"/>
    </location>
</feature>
<feature type="transmembrane region" description="Helical" evidence="5">
    <location>
        <begin position="166"/>
        <end position="183"/>
    </location>
</feature>
<name>A0ABR7V4K3_9FLAO</name>